<evidence type="ECO:0000313" key="11">
    <source>
        <dbReference type="Proteomes" id="UP000437875"/>
    </source>
</evidence>
<evidence type="ECO:0000313" key="9">
    <source>
        <dbReference type="Proteomes" id="UP000288730"/>
    </source>
</evidence>
<reference evidence="8" key="6">
    <citation type="journal article" date="2023" name="Microorganisms">
        <title>Comparative Genomic Analysis of ST131 Subclade C2 of ESBL-Producing E. coli Isolates from Patients with Recurrent and Sporadic Urinary Tract Infections.</title>
        <authorList>
            <person name="Jaen-Luchoro D."/>
            <person name="Kahnamouei A."/>
            <person name="Yazdanshenas S."/>
            <person name="Lindblom A."/>
            <person name="Samuelsson E."/>
            <person name="Ahren C."/>
            <person name="Karami N."/>
        </authorList>
    </citation>
    <scope>NUCLEOTIDE SEQUENCE</scope>
    <source>
        <strain evidence="8">S7</strain>
    </source>
</reference>
<keyword evidence="1" id="KW-0560">Oxidoreductase</keyword>
<evidence type="ECO:0000313" key="8">
    <source>
        <dbReference type="EMBL" id="WLM95074.1"/>
    </source>
</evidence>
<dbReference type="InterPro" id="IPR050129">
    <property type="entry name" value="Zn_alcohol_dh"/>
</dbReference>
<accession>A0A061KKC6</accession>
<evidence type="ECO:0000259" key="3">
    <source>
        <dbReference type="Pfam" id="PF08240"/>
    </source>
</evidence>
<dbReference type="RefSeq" id="WP_000853930.1">
    <property type="nucleotide sequence ID" value="NZ_AP018784.2"/>
</dbReference>
<dbReference type="GO" id="GO:0016491">
    <property type="term" value="F:oxidoreductase activity"/>
    <property type="evidence" value="ECO:0007669"/>
    <property type="project" value="UniProtKB-KW"/>
</dbReference>
<dbReference type="InterPro" id="IPR013149">
    <property type="entry name" value="ADH-like_C"/>
</dbReference>
<dbReference type="InterPro" id="IPR011032">
    <property type="entry name" value="GroES-like_sf"/>
</dbReference>
<dbReference type="PANTHER" id="PTHR43401">
    <property type="entry name" value="L-THREONINE 3-DEHYDROGENASE"/>
    <property type="match status" value="1"/>
</dbReference>
<dbReference type="Proteomes" id="UP000288730">
    <property type="component" value="Unassembled WGS sequence"/>
</dbReference>
<evidence type="ECO:0000313" key="7">
    <source>
        <dbReference type="EMBL" id="RXD16809.1"/>
    </source>
</evidence>
<name>A0A061KKC6_ECOLX</name>
<sequence>MKTLICQQPGVMEYVEKDIPTPADNEVLLKIKAVGICGTDIHAFAGRQPFFSYPRVLGHEICAEAVSRGSQCQTAQSGQRYSVIPCIPCGECAACREKKTNCCERVSLYGVHQDGGFSEYLAVREDNLVPLPDEVSDSAGALVECFAIGAHAVRRAEIKAEQNVLVIGAGPIGLATAAIARAKGAHVVVADIDCQRRQHVVDHLAINVFDPTQEGFIAALSEVFGGELACVVLDATGNKASMSHDVNLIRHGGKIVFIGLYIGELVIDDPTFHKKETTLLSSRNATREDFALVIELMRSNKIHENLMKNQAFNFFSVGEDYQRNVVENKNMVKGVITF</sequence>
<dbReference type="InterPro" id="IPR036291">
    <property type="entry name" value="NAD(P)-bd_dom_sf"/>
</dbReference>
<reference evidence="4 10" key="2">
    <citation type="submission" date="2018-10" db="EMBL/GenBank/DDBJ databases">
        <authorList>
            <consortium name="NARMS: The National Antimicrobial Resistance Monitoring System"/>
        </authorList>
    </citation>
    <scope>NUCLEOTIDE SEQUENCE [LARGE SCALE GENOMIC DNA]</scope>
    <source>
        <strain evidence="4 10">CVM N17EC1330</strain>
    </source>
</reference>
<reference evidence="5" key="5">
    <citation type="submission" date="2019-12" db="EMBL/GenBank/DDBJ databases">
        <authorList>
            <consortium name="NCBI Pathogen Detection Project"/>
        </authorList>
    </citation>
    <scope>NUCLEOTIDE SEQUENCE</scope>
    <source>
        <strain evidence="5">EC00763</strain>
    </source>
</reference>
<reference evidence="7 9" key="3">
    <citation type="submission" date="2019-01" db="EMBL/GenBank/DDBJ databases">
        <title>Genomic analysis of febrile catheter-associated UTI E. coli isolates.</title>
        <authorList>
            <person name="Potter R."/>
            <person name="Zou Z."/>
            <person name="Henderson J."/>
            <person name="Dantas G."/>
        </authorList>
    </citation>
    <scope>NUCLEOTIDE SEQUENCE [LARGE SCALE GENOMIC DNA]</scope>
    <source>
        <strain evidence="7 9">29_CAASB</strain>
    </source>
</reference>
<dbReference type="Gene3D" id="3.90.180.10">
    <property type="entry name" value="Medium-chain alcohol dehydrogenases, catalytic domain"/>
    <property type="match status" value="1"/>
</dbReference>
<gene>
    <name evidence="4" type="ORF">D9J61_00020</name>
    <name evidence="7" type="ORF">EPS76_08535</name>
    <name evidence="6" type="ORF">GP711_10290</name>
    <name evidence="5" type="ORF">GRC73_10470</name>
    <name evidence="8" type="ORF">OGM49_20860</name>
</gene>
<organism evidence="6 11">
    <name type="scientific">Escherichia coli</name>
    <dbReference type="NCBI Taxonomy" id="562"/>
    <lineage>
        <taxon>Bacteria</taxon>
        <taxon>Pseudomonadati</taxon>
        <taxon>Pseudomonadota</taxon>
        <taxon>Gammaproteobacteria</taxon>
        <taxon>Enterobacterales</taxon>
        <taxon>Enterobacteriaceae</taxon>
        <taxon>Escherichia</taxon>
    </lineage>
</organism>
<dbReference type="Gene3D" id="3.40.50.720">
    <property type="entry name" value="NAD(P)-binding Rossmann-like Domain"/>
    <property type="match status" value="1"/>
</dbReference>
<dbReference type="Pfam" id="PF00107">
    <property type="entry name" value="ADH_zinc_N"/>
    <property type="match status" value="1"/>
</dbReference>
<evidence type="ECO:0000313" key="5">
    <source>
        <dbReference type="EMBL" id="HAH4524431.1"/>
    </source>
</evidence>
<dbReference type="Proteomes" id="UP001180189">
    <property type="component" value="Chromosome"/>
</dbReference>
<reference evidence="5" key="1">
    <citation type="journal article" date="2018" name="Genome Biol.">
        <title>SKESA: strategic k-mer extension for scrupulous assemblies.</title>
        <authorList>
            <person name="Souvorov A."/>
            <person name="Agarwala R."/>
            <person name="Lipman D.J."/>
        </authorList>
    </citation>
    <scope>NUCLEOTIDE SEQUENCE [LARGE SCALE GENOMIC DNA]</scope>
    <source>
        <strain evidence="5">EC00763</strain>
    </source>
</reference>
<evidence type="ECO:0000313" key="10">
    <source>
        <dbReference type="Proteomes" id="UP000382540"/>
    </source>
</evidence>
<reference evidence="6 11" key="4">
    <citation type="submission" date="2019-10" db="EMBL/GenBank/DDBJ databases">
        <title>Antimicrobial-resistant enteric bacteria are widely distributed amongst people, animals and the environment in northern Tanzania.</title>
        <authorList>
            <person name="Subbiah M."/>
            <person name="Call D.R."/>
        </authorList>
    </citation>
    <scope>NUCLEOTIDE SEQUENCE [LARGE SCALE GENOMIC DNA]</scope>
    <source>
        <strain evidence="6 11">TzEc067</strain>
    </source>
</reference>
<evidence type="ECO:0000259" key="2">
    <source>
        <dbReference type="Pfam" id="PF00107"/>
    </source>
</evidence>
<dbReference type="EMBL" id="WSGM01000005">
    <property type="protein sequence ID" value="KAE9732022.1"/>
    <property type="molecule type" value="Genomic_DNA"/>
</dbReference>
<dbReference type="Pfam" id="PF08240">
    <property type="entry name" value="ADH_N"/>
    <property type="match status" value="1"/>
</dbReference>
<dbReference type="SUPFAM" id="SSF50129">
    <property type="entry name" value="GroES-like"/>
    <property type="match status" value="1"/>
</dbReference>
<evidence type="ECO:0000313" key="6">
    <source>
        <dbReference type="EMBL" id="KAE9732022.1"/>
    </source>
</evidence>
<dbReference type="Proteomes" id="UP000382540">
    <property type="component" value="Unassembled WGS sequence"/>
</dbReference>
<dbReference type="EMBL" id="CP107128">
    <property type="protein sequence ID" value="WLM95074.1"/>
    <property type="molecule type" value="Genomic_DNA"/>
</dbReference>
<dbReference type="EMBL" id="DABBJX010000009">
    <property type="protein sequence ID" value="HAH4524431.1"/>
    <property type="molecule type" value="Genomic_DNA"/>
</dbReference>
<dbReference type="PANTHER" id="PTHR43401:SF3">
    <property type="entry name" value="L-GALACTONATE-5-DEHYDROGENASE"/>
    <property type="match status" value="1"/>
</dbReference>
<proteinExistence type="predicted"/>
<protein>
    <submittedName>
        <fullName evidence="6">Alcohol dehydrogenase catalytic domain-containing protein</fullName>
    </submittedName>
    <submittedName>
        <fullName evidence="4">Zinc-binding alcohol dehydrogenase family protein</fullName>
    </submittedName>
</protein>
<dbReference type="CDD" id="cd08261">
    <property type="entry name" value="Zn_ADH7"/>
    <property type="match status" value="1"/>
</dbReference>
<feature type="domain" description="Alcohol dehydrogenase-like C-terminal" evidence="2">
    <location>
        <begin position="171"/>
        <end position="297"/>
    </location>
</feature>
<dbReference type="InterPro" id="IPR013154">
    <property type="entry name" value="ADH-like_N"/>
</dbReference>
<dbReference type="SUPFAM" id="SSF51735">
    <property type="entry name" value="NAD(P)-binding Rossmann-fold domains"/>
    <property type="match status" value="1"/>
</dbReference>
<dbReference type="AlphaFoldDB" id="A0A061KKC6"/>
<dbReference type="EMBL" id="AAAGZE010000001">
    <property type="protein sequence ID" value="EAC1530410.1"/>
    <property type="molecule type" value="Genomic_DNA"/>
</dbReference>
<feature type="domain" description="Alcohol dehydrogenase-like N-terminal" evidence="3">
    <location>
        <begin position="24"/>
        <end position="133"/>
    </location>
</feature>
<evidence type="ECO:0000313" key="4">
    <source>
        <dbReference type="EMBL" id="EAC1530410.1"/>
    </source>
</evidence>
<dbReference type="EMBL" id="SCJN01000049">
    <property type="protein sequence ID" value="RXD16809.1"/>
    <property type="molecule type" value="Genomic_DNA"/>
</dbReference>
<dbReference type="Proteomes" id="UP000437875">
    <property type="component" value="Unassembled WGS sequence"/>
</dbReference>
<evidence type="ECO:0000256" key="1">
    <source>
        <dbReference type="ARBA" id="ARBA00023002"/>
    </source>
</evidence>